<dbReference type="SUPFAM" id="SSF54427">
    <property type="entry name" value="NTF2-like"/>
    <property type="match status" value="1"/>
</dbReference>
<keyword evidence="3" id="KW-1185">Reference proteome</keyword>
<dbReference type="Gene3D" id="3.10.450.50">
    <property type="match status" value="1"/>
</dbReference>
<name>A0ABX8BPU0_9ACTN</name>
<protein>
    <submittedName>
        <fullName evidence="2">DUF4440 domain-containing protein</fullName>
    </submittedName>
</protein>
<evidence type="ECO:0000313" key="2">
    <source>
        <dbReference type="EMBL" id="QUX24257.1"/>
    </source>
</evidence>
<organism evidence="2 3">
    <name type="scientific">Nocardiopsis changdeensis</name>
    <dbReference type="NCBI Taxonomy" id="2831969"/>
    <lineage>
        <taxon>Bacteria</taxon>
        <taxon>Bacillati</taxon>
        <taxon>Actinomycetota</taxon>
        <taxon>Actinomycetes</taxon>
        <taxon>Streptosporangiales</taxon>
        <taxon>Nocardiopsidaceae</taxon>
        <taxon>Nocardiopsis</taxon>
    </lineage>
</organism>
<dbReference type="InterPro" id="IPR032710">
    <property type="entry name" value="NTF2-like_dom_sf"/>
</dbReference>
<accession>A0ABX8BPU0</accession>
<evidence type="ECO:0000259" key="1">
    <source>
        <dbReference type="Pfam" id="PF14534"/>
    </source>
</evidence>
<gene>
    <name evidence="2" type="ORF">KGD84_08170</name>
</gene>
<reference evidence="2 3" key="1">
    <citation type="submission" date="2021-05" db="EMBL/GenBank/DDBJ databases">
        <title>Direct Submission.</title>
        <authorList>
            <person name="Li K."/>
            <person name="Gao J."/>
        </authorList>
    </citation>
    <scope>NUCLEOTIDE SEQUENCE [LARGE SCALE GENOMIC DNA]</scope>
    <source>
        <strain evidence="2 3">Mg02</strain>
    </source>
</reference>
<dbReference type="InterPro" id="IPR027843">
    <property type="entry name" value="DUF4440"/>
</dbReference>
<evidence type="ECO:0000313" key="3">
    <source>
        <dbReference type="Proteomes" id="UP000676079"/>
    </source>
</evidence>
<dbReference type="Pfam" id="PF14534">
    <property type="entry name" value="DUF4440"/>
    <property type="match status" value="1"/>
</dbReference>
<feature type="domain" description="DUF4440" evidence="1">
    <location>
        <begin position="22"/>
        <end position="122"/>
    </location>
</feature>
<dbReference type="EMBL" id="CP074133">
    <property type="protein sequence ID" value="QUX24257.1"/>
    <property type="molecule type" value="Genomic_DNA"/>
</dbReference>
<dbReference type="RefSeq" id="WP_220559660.1">
    <property type="nucleotide sequence ID" value="NZ_CP074133.1"/>
</dbReference>
<proteinExistence type="predicted"/>
<dbReference type="Proteomes" id="UP000676079">
    <property type="component" value="Chromosome"/>
</dbReference>
<sequence>MSGSQTDVLPLTTDVREHPAVFASAFNSGDPDLVERVYEEDGILVLDPAAPLTGAARREGNARFMSLGVPIAVSPRHVHQAGDIAFLIVDWEVRGTGPDGREVDIRGTATDVARRGADGLWRYVIDNPFGVAGAPAAP</sequence>